<keyword evidence="6" id="KW-0547">Nucleotide-binding</keyword>
<dbReference type="PANTHER" id="PTHR43386">
    <property type="entry name" value="OLIGOPEPTIDE TRANSPORT SYSTEM PERMEASE PROTEIN APPC"/>
    <property type="match status" value="1"/>
</dbReference>
<dbReference type="InterPro" id="IPR027417">
    <property type="entry name" value="P-loop_NTPase"/>
</dbReference>
<reference evidence="13 14" key="1">
    <citation type="submission" date="2018-06" db="EMBL/GenBank/DDBJ databases">
        <authorList>
            <consortium name="Pathogen Informatics"/>
            <person name="Doyle S."/>
        </authorList>
    </citation>
    <scope>NUCLEOTIDE SEQUENCE [LARGE SCALE GENOMIC DNA]</scope>
    <source>
        <strain evidence="13 14">NCTC11938</strain>
    </source>
</reference>
<dbReference type="Pfam" id="PF00528">
    <property type="entry name" value="BPD_transp_1"/>
    <property type="match status" value="1"/>
</dbReference>
<keyword evidence="5 10" id="KW-0812">Transmembrane</keyword>
<evidence type="ECO:0000259" key="12">
    <source>
        <dbReference type="PROSITE" id="PS50928"/>
    </source>
</evidence>
<dbReference type="GO" id="GO:0005524">
    <property type="term" value="F:ATP binding"/>
    <property type="evidence" value="ECO:0007669"/>
    <property type="project" value="UniProtKB-KW"/>
</dbReference>
<evidence type="ECO:0000256" key="7">
    <source>
        <dbReference type="ARBA" id="ARBA00022840"/>
    </source>
</evidence>
<name>A0A379GBR7_PROMI</name>
<dbReference type="CDD" id="cd06261">
    <property type="entry name" value="TM_PBP2"/>
    <property type="match status" value="1"/>
</dbReference>
<dbReference type="GO" id="GO:0005886">
    <property type="term" value="C:plasma membrane"/>
    <property type="evidence" value="ECO:0007669"/>
    <property type="project" value="UniProtKB-SubCell"/>
</dbReference>
<dbReference type="PROSITE" id="PS50893">
    <property type="entry name" value="ABC_TRANSPORTER_2"/>
    <property type="match status" value="1"/>
</dbReference>
<evidence type="ECO:0000256" key="6">
    <source>
        <dbReference type="ARBA" id="ARBA00022741"/>
    </source>
</evidence>
<dbReference type="InterPro" id="IPR003439">
    <property type="entry name" value="ABC_transporter-like_ATP-bd"/>
</dbReference>
<evidence type="ECO:0000256" key="1">
    <source>
        <dbReference type="ARBA" id="ARBA00004429"/>
    </source>
</evidence>
<keyword evidence="2 10" id="KW-0813">Transport</keyword>
<dbReference type="GO" id="GO:0016887">
    <property type="term" value="F:ATP hydrolysis activity"/>
    <property type="evidence" value="ECO:0007669"/>
    <property type="project" value="InterPro"/>
</dbReference>
<dbReference type="InterPro" id="IPR050366">
    <property type="entry name" value="BP-dependent_transpt_permease"/>
</dbReference>
<feature type="domain" description="ABC transporter" evidence="11">
    <location>
        <begin position="271"/>
        <end position="515"/>
    </location>
</feature>
<dbReference type="SUPFAM" id="SSF52540">
    <property type="entry name" value="P-loop containing nucleoside triphosphate hydrolases"/>
    <property type="match status" value="1"/>
</dbReference>
<evidence type="ECO:0000256" key="2">
    <source>
        <dbReference type="ARBA" id="ARBA00022448"/>
    </source>
</evidence>
<proteinExistence type="inferred from homology"/>
<comment type="subcellular location">
    <subcellularLocation>
        <location evidence="1">Cell inner membrane</location>
        <topology evidence="1">Multi-pass membrane protein</topology>
    </subcellularLocation>
    <subcellularLocation>
        <location evidence="10">Cell membrane</location>
        <topology evidence="10">Multi-pass membrane protein</topology>
    </subcellularLocation>
</comment>
<keyword evidence="8 10" id="KW-1133">Transmembrane helix</keyword>
<dbReference type="GO" id="GO:0055085">
    <property type="term" value="P:transmembrane transport"/>
    <property type="evidence" value="ECO:0007669"/>
    <property type="project" value="InterPro"/>
</dbReference>
<dbReference type="Gene3D" id="3.40.50.300">
    <property type="entry name" value="P-loop containing nucleotide triphosphate hydrolases"/>
    <property type="match status" value="1"/>
</dbReference>
<evidence type="ECO:0000259" key="11">
    <source>
        <dbReference type="PROSITE" id="PS50893"/>
    </source>
</evidence>
<dbReference type="Gene3D" id="1.10.3720.10">
    <property type="entry name" value="MetI-like"/>
    <property type="match status" value="1"/>
</dbReference>
<sequence length="536" mass="59407">MIYDPNKPLFRLLFVSIVLVGLVIYGLSVSHTDIVMDFLARNQAPSTQYWFGTDNLGRSLWLRCFQGMLSSLNIGVTSAVVSGAIALIFAGISSINRHCDLLVRGVVDALLALPHLLLLILICFTLGGGQQGVIWAVALTHWPKLALILRGEIQRIREADYVMLSRRIGNTPFECVKKHYIPMLLPQWIVGTLLMFPHAVLHSAALSFLGFGQAAHEPSLGLLLADALRYLSTGAWWMVFFPGLILMCLVLIFDQFAKAMQQLWLRGGRMLSFEQLSIDIAQFRWLGKRTWQPLLKSISLDIKPGKMLALVGGSGEGKSLLLQSALGLLPANMRTRGTIKLNGHPLTERELIAYRGNTFCYIPQGVTALNPLISIGEQLGRSARLSGADITYEDIKHQFGLYHLSSSLVKTYPAKLSGGMAKRVLACNATLSNAQYILADEITSWLDDEHACLLLEHLKELCHQGKSVLWVTHDLALAARYADTIAVLRQGELNEIVAAKALYHHGGSEWLKTLWNALPEQQFLDLQEGACNPYPY</sequence>
<feature type="transmembrane region" description="Helical" evidence="10">
    <location>
        <begin position="234"/>
        <end position="253"/>
    </location>
</feature>
<keyword evidence="7 13" id="KW-0067">ATP-binding</keyword>
<feature type="transmembrane region" description="Helical" evidence="10">
    <location>
        <begin position="68"/>
        <end position="89"/>
    </location>
</feature>
<protein>
    <submittedName>
        <fullName evidence="13">Nickel/di-oligopepetide ABC transporter, ATP-binding protein</fullName>
    </submittedName>
</protein>
<evidence type="ECO:0000256" key="4">
    <source>
        <dbReference type="ARBA" id="ARBA00022519"/>
    </source>
</evidence>
<dbReference type="InterPro" id="IPR035906">
    <property type="entry name" value="MetI-like_sf"/>
</dbReference>
<evidence type="ECO:0000313" key="14">
    <source>
        <dbReference type="Proteomes" id="UP000254191"/>
    </source>
</evidence>
<dbReference type="InterPro" id="IPR000515">
    <property type="entry name" value="MetI-like"/>
</dbReference>
<keyword evidence="3" id="KW-1003">Cell membrane</keyword>
<dbReference type="InterPro" id="IPR003593">
    <property type="entry name" value="AAA+_ATPase"/>
</dbReference>
<organism evidence="13 14">
    <name type="scientific">Proteus mirabilis</name>
    <dbReference type="NCBI Taxonomy" id="584"/>
    <lineage>
        <taxon>Bacteria</taxon>
        <taxon>Pseudomonadati</taxon>
        <taxon>Pseudomonadota</taxon>
        <taxon>Gammaproteobacteria</taxon>
        <taxon>Enterobacterales</taxon>
        <taxon>Morganellaceae</taxon>
        <taxon>Proteus</taxon>
    </lineage>
</organism>
<evidence type="ECO:0000256" key="9">
    <source>
        <dbReference type="ARBA" id="ARBA00023136"/>
    </source>
</evidence>
<feature type="transmembrane region" description="Helical" evidence="10">
    <location>
        <begin position="12"/>
        <end position="29"/>
    </location>
</feature>
<dbReference type="Proteomes" id="UP000254191">
    <property type="component" value="Unassembled WGS sequence"/>
</dbReference>
<comment type="similarity">
    <text evidence="10">Belongs to the binding-protein-dependent transport system permease family.</text>
</comment>
<evidence type="ECO:0000256" key="10">
    <source>
        <dbReference type="RuleBase" id="RU363032"/>
    </source>
</evidence>
<evidence type="ECO:0000313" key="13">
    <source>
        <dbReference type="EMBL" id="SUC38425.1"/>
    </source>
</evidence>
<evidence type="ECO:0000256" key="8">
    <source>
        <dbReference type="ARBA" id="ARBA00022989"/>
    </source>
</evidence>
<dbReference type="PROSITE" id="PS50928">
    <property type="entry name" value="ABC_TM1"/>
    <property type="match status" value="1"/>
</dbReference>
<dbReference type="PANTHER" id="PTHR43386:SF23">
    <property type="entry name" value="ABC TRANSPORTER"/>
    <property type="match status" value="1"/>
</dbReference>
<keyword evidence="9 10" id="KW-0472">Membrane</keyword>
<dbReference type="AlphaFoldDB" id="A0A379GBR7"/>
<feature type="transmembrane region" description="Helical" evidence="10">
    <location>
        <begin position="188"/>
        <end position="214"/>
    </location>
</feature>
<evidence type="ECO:0000256" key="3">
    <source>
        <dbReference type="ARBA" id="ARBA00022475"/>
    </source>
</evidence>
<keyword evidence="4" id="KW-0997">Cell inner membrane</keyword>
<accession>A0A379GBR7</accession>
<feature type="domain" description="ABC transmembrane type-1" evidence="12">
    <location>
        <begin position="68"/>
        <end position="257"/>
    </location>
</feature>
<dbReference type="SMART" id="SM00382">
    <property type="entry name" value="AAA"/>
    <property type="match status" value="1"/>
</dbReference>
<evidence type="ECO:0000256" key="5">
    <source>
        <dbReference type="ARBA" id="ARBA00022692"/>
    </source>
</evidence>
<gene>
    <name evidence="13" type="primary">yntD</name>
    <name evidence="13" type="ORF">NCTC11938_02692</name>
</gene>
<dbReference type="EMBL" id="UGTS01000005">
    <property type="protein sequence ID" value="SUC38425.1"/>
    <property type="molecule type" value="Genomic_DNA"/>
</dbReference>
<dbReference type="Pfam" id="PF00005">
    <property type="entry name" value="ABC_tran"/>
    <property type="match status" value="1"/>
</dbReference>
<dbReference type="SUPFAM" id="SSF161098">
    <property type="entry name" value="MetI-like"/>
    <property type="match status" value="1"/>
</dbReference>